<evidence type="ECO:0000259" key="7">
    <source>
        <dbReference type="PROSITE" id="PS50893"/>
    </source>
</evidence>
<keyword evidence="6" id="KW-0472">Membrane</keyword>
<evidence type="ECO:0000313" key="9">
    <source>
        <dbReference type="Proteomes" id="UP000072660"/>
    </source>
</evidence>
<evidence type="ECO:0000313" key="8">
    <source>
        <dbReference type="EMBL" id="KXU39499.1"/>
    </source>
</evidence>
<evidence type="ECO:0000256" key="2">
    <source>
        <dbReference type="ARBA" id="ARBA00022741"/>
    </source>
</evidence>
<dbReference type="SMART" id="SM00382">
    <property type="entry name" value="AAA"/>
    <property type="match status" value="1"/>
</dbReference>
<dbReference type="Pfam" id="PF00005">
    <property type="entry name" value="ABC_tran"/>
    <property type="match status" value="1"/>
</dbReference>
<sequence>MTHPLVKATELSCERDGRLLFAHLDIALYGGQMLRIGGQNGSGKSSLLRILAGLLEADSGQVKREDCLWMGHSNAVNGLLTAEENLAFLAALHAPACALQIREALKKVGLQGFEDVPAAQLSAGQQQRIAQARLHLPCPALWLLDEPFTALDSSNTCELERLLVQHCEQGGAVILTTHHDLGAKPAAYFELMLAEQVLA</sequence>
<gene>
    <name evidence="8" type="ORF">AXE65_08330</name>
</gene>
<keyword evidence="3" id="KW-0201">Cytochrome c-type biogenesis</keyword>
<evidence type="ECO:0000256" key="3">
    <source>
        <dbReference type="ARBA" id="ARBA00022748"/>
    </source>
</evidence>
<dbReference type="PROSITE" id="PS50893">
    <property type="entry name" value="ABC_TRANSPORTER_2"/>
    <property type="match status" value="1"/>
</dbReference>
<dbReference type="NCBIfam" id="NF010061">
    <property type="entry name" value="PRK13538.1"/>
    <property type="match status" value="1"/>
</dbReference>
<evidence type="ECO:0000256" key="4">
    <source>
        <dbReference type="ARBA" id="ARBA00022840"/>
    </source>
</evidence>
<dbReference type="InterPro" id="IPR005895">
    <property type="entry name" value="ABC_transptr_haem_export_CcmA"/>
</dbReference>
<dbReference type="NCBIfam" id="TIGR01189">
    <property type="entry name" value="ccmA"/>
    <property type="match status" value="1"/>
</dbReference>
<keyword evidence="4 8" id="KW-0067">ATP-binding</keyword>
<keyword evidence="5" id="KW-1278">Translocase</keyword>
<dbReference type="SUPFAM" id="SSF52540">
    <property type="entry name" value="P-loop containing nucleoside triphosphate hydrolases"/>
    <property type="match status" value="1"/>
</dbReference>
<keyword evidence="9" id="KW-1185">Reference proteome</keyword>
<feature type="domain" description="ABC transporter" evidence="7">
    <location>
        <begin position="6"/>
        <end position="194"/>
    </location>
</feature>
<keyword evidence="1" id="KW-0813">Transport</keyword>
<dbReference type="InterPro" id="IPR027417">
    <property type="entry name" value="P-loop_NTPase"/>
</dbReference>
<dbReference type="PANTHER" id="PTHR43499">
    <property type="entry name" value="ABC TRANSPORTER I FAMILY MEMBER 1"/>
    <property type="match status" value="1"/>
</dbReference>
<dbReference type="InterPro" id="IPR003439">
    <property type="entry name" value="ABC_transporter-like_ATP-bd"/>
</dbReference>
<evidence type="ECO:0000256" key="5">
    <source>
        <dbReference type="ARBA" id="ARBA00022967"/>
    </source>
</evidence>
<dbReference type="GO" id="GO:0016887">
    <property type="term" value="F:ATP hydrolysis activity"/>
    <property type="evidence" value="ECO:0007669"/>
    <property type="project" value="InterPro"/>
</dbReference>
<dbReference type="Proteomes" id="UP000072660">
    <property type="component" value="Unassembled WGS sequence"/>
</dbReference>
<name>A0A139SY23_9GAMM</name>
<evidence type="ECO:0000256" key="1">
    <source>
        <dbReference type="ARBA" id="ARBA00022448"/>
    </source>
</evidence>
<dbReference type="GO" id="GO:0017004">
    <property type="term" value="P:cytochrome complex assembly"/>
    <property type="evidence" value="ECO:0007669"/>
    <property type="project" value="UniProtKB-KW"/>
</dbReference>
<dbReference type="RefSeq" id="WP_068386323.1">
    <property type="nucleotide sequence ID" value="NZ_LSZO01000003.1"/>
</dbReference>
<dbReference type="InterPro" id="IPR003593">
    <property type="entry name" value="AAA+_ATPase"/>
</dbReference>
<dbReference type="EMBL" id="LSZO01000003">
    <property type="protein sequence ID" value="KXU39499.1"/>
    <property type="molecule type" value="Genomic_DNA"/>
</dbReference>
<keyword evidence="2" id="KW-0547">Nucleotide-binding</keyword>
<dbReference type="OrthoDB" id="9800654at2"/>
<dbReference type="PANTHER" id="PTHR43499:SF1">
    <property type="entry name" value="ABC TRANSPORTER I FAMILY MEMBER 1"/>
    <property type="match status" value="1"/>
</dbReference>
<dbReference type="GO" id="GO:0005524">
    <property type="term" value="F:ATP binding"/>
    <property type="evidence" value="ECO:0007669"/>
    <property type="project" value="UniProtKB-KW"/>
</dbReference>
<protein>
    <submittedName>
        <fullName evidence="8">Heme ABC transporter ATP-binding protein CcmA</fullName>
    </submittedName>
</protein>
<comment type="caution">
    <text evidence="8">The sequence shown here is derived from an EMBL/GenBank/DDBJ whole genome shotgun (WGS) entry which is preliminary data.</text>
</comment>
<dbReference type="Gene3D" id="3.40.50.300">
    <property type="entry name" value="P-loop containing nucleotide triphosphate hydrolases"/>
    <property type="match status" value="1"/>
</dbReference>
<organism evidence="8 9">
    <name type="scientific">Ventosimonas gracilis</name>
    <dbReference type="NCBI Taxonomy" id="1680762"/>
    <lineage>
        <taxon>Bacteria</taxon>
        <taxon>Pseudomonadati</taxon>
        <taxon>Pseudomonadota</taxon>
        <taxon>Gammaproteobacteria</taxon>
        <taxon>Pseudomonadales</taxon>
        <taxon>Ventosimonadaceae</taxon>
        <taxon>Ventosimonas</taxon>
    </lineage>
</organism>
<proteinExistence type="predicted"/>
<accession>A0A139SY23</accession>
<dbReference type="AlphaFoldDB" id="A0A139SY23"/>
<evidence type="ECO:0000256" key="6">
    <source>
        <dbReference type="ARBA" id="ARBA00023136"/>
    </source>
</evidence>
<dbReference type="GO" id="GO:0022857">
    <property type="term" value="F:transmembrane transporter activity"/>
    <property type="evidence" value="ECO:0007669"/>
    <property type="project" value="InterPro"/>
</dbReference>
<reference evidence="8 9" key="1">
    <citation type="submission" date="2016-02" db="EMBL/GenBank/DDBJ databases">
        <authorList>
            <person name="Wen L."/>
            <person name="He K."/>
            <person name="Yang H."/>
        </authorList>
    </citation>
    <scope>NUCLEOTIDE SEQUENCE [LARGE SCALE GENOMIC DNA]</scope>
    <source>
        <strain evidence="8 9">CV58</strain>
    </source>
</reference>